<evidence type="ECO:0000313" key="1">
    <source>
        <dbReference type="EMBL" id="KKW35525.1"/>
    </source>
</evidence>
<proteinExistence type="predicted"/>
<evidence type="ECO:0000313" key="2">
    <source>
        <dbReference type="Proteomes" id="UP000034740"/>
    </source>
</evidence>
<comment type="caution">
    <text evidence="1">The sequence shown here is derived from an EMBL/GenBank/DDBJ whole genome shotgun (WGS) entry which is preliminary data.</text>
</comment>
<dbReference type="EMBL" id="LCRO01000006">
    <property type="protein sequence ID" value="KKW35525.1"/>
    <property type="molecule type" value="Genomic_DNA"/>
</dbReference>
<accession>A0A0G1XX84</accession>
<reference evidence="1 2" key="1">
    <citation type="journal article" date="2015" name="Nature">
        <title>rRNA introns, odd ribosomes, and small enigmatic genomes across a large radiation of phyla.</title>
        <authorList>
            <person name="Brown C.T."/>
            <person name="Hug L.A."/>
            <person name="Thomas B.C."/>
            <person name="Sharon I."/>
            <person name="Castelle C.J."/>
            <person name="Singh A."/>
            <person name="Wilkins M.J."/>
            <person name="Williams K.H."/>
            <person name="Banfield J.F."/>
        </authorList>
    </citation>
    <scope>NUCLEOTIDE SEQUENCE [LARGE SCALE GENOMIC DNA]</scope>
</reference>
<organism evidence="1 2">
    <name type="scientific">Candidatus Adlerbacteria bacterium GW2011_GWA1_54_10</name>
    <dbReference type="NCBI Taxonomy" id="1618605"/>
    <lineage>
        <taxon>Bacteria</taxon>
        <taxon>Candidatus Adleribacteriota</taxon>
    </lineage>
</organism>
<protein>
    <submittedName>
        <fullName evidence="1">Uncharacterized protein</fullName>
    </submittedName>
</protein>
<sequence length="64" mass="7556">MKLLDKKLMQRVQKTSKELGLPEQEVISRAVFSYLGSIEDIAVLYRELRMWDALSARSMRKHNF</sequence>
<gene>
    <name evidence="1" type="ORF">UY83_C0006G0002</name>
</gene>
<dbReference type="Proteomes" id="UP000034740">
    <property type="component" value="Unassembled WGS sequence"/>
</dbReference>
<dbReference type="AlphaFoldDB" id="A0A0G1XX84"/>
<name>A0A0G1XX84_9BACT</name>